<comment type="subcellular location">
    <subcellularLocation>
        <location evidence="1">Endoplasmic reticulum membrane</location>
        <topology evidence="1">Single-pass type IV membrane protein</topology>
    </subcellularLocation>
</comment>
<evidence type="ECO:0000256" key="7">
    <source>
        <dbReference type="ARBA" id="ARBA00023054"/>
    </source>
</evidence>
<organism evidence="12 13">
    <name type="scientific">Smittium mucronatum</name>
    <dbReference type="NCBI Taxonomy" id="133383"/>
    <lineage>
        <taxon>Eukaryota</taxon>
        <taxon>Fungi</taxon>
        <taxon>Fungi incertae sedis</taxon>
        <taxon>Zoopagomycota</taxon>
        <taxon>Kickxellomycotina</taxon>
        <taxon>Harpellomycetes</taxon>
        <taxon>Harpellales</taxon>
        <taxon>Legeriomycetaceae</taxon>
        <taxon>Smittium</taxon>
    </lineage>
</organism>
<dbReference type="GO" id="GO:0031201">
    <property type="term" value="C:SNARE complex"/>
    <property type="evidence" value="ECO:0007669"/>
    <property type="project" value="TreeGrafter"/>
</dbReference>
<sequence>MDIEELDERFEYTFQKIDDLYEFIGPESQRQDLIEEIQDLIRELQDEIKILDSEWDPVFSGNFEGVDIDVKEYILEKNSELKRSRKGFREAILQNKVNRARKFNSEREALLSGSITPSEYRKNKARSENKVLDAAQDATQALRETAQLMNRELEVSVSNVTALEESSRLLVKNKEQHENINFLLSMTKRLLTELERADWVDRVLMALAFIFFSIVALNIIRKRIWIPFLPSFLNYKSQNAKITQTIFITPTSTPLNTESNTIQAIPTITSVILASISPIAMLSSFSGSSKKIYPDKDAFVDKNSHSSNSVENLFQETSQDYIAGESGLYHSTGLLLDGSGSLAQSLSNIPGSNHNHKKQKTDVDSSFILNTSGHVTKTLKVTDDRNNQVFDKSLASELSHLDNDSGINLSKHDKVEL</sequence>
<name>A0A1R0GSB5_9FUNG</name>
<dbReference type="AlphaFoldDB" id="A0A1R0GSB5"/>
<dbReference type="Proteomes" id="UP000187455">
    <property type="component" value="Unassembled WGS sequence"/>
</dbReference>
<dbReference type="STRING" id="133383.A0A1R0GSB5"/>
<dbReference type="InterPro" id="IPR056173">
    <property type="entry name" value="Sec20_C"/>
</dbReference>
<evidence type="ECO:0000256" key="4">
    <source>
        <dbReference type="ARBA" id="ARBA00022824"/>
    </source>
</evidence>
<dbReference type="GO" id="GO:0005789">
    <property type="term" value="C:endoplasmic reticulum membrane"/>
    <property type="evidence" value="ECO:0007669"/>
    <property type="project" value="UniProtKB-SubCell"/>
</dbReference>
<protein>
    <recommendedName>
        <fullName evidence="11">Sec20 C-terminal domain-containing protein</fullName>
    </recommendedName>
</protein>
<proteinExistence type="inferred from homology"/>
<dbReference type="GO" id="GO:0005484">
    <property type="term" value="F:SNAP receptor activity"/>
    <property type="evidence" value="ECO:0007669"/>
    <property type="project" value="InterPro"/>
</dbReference>
<evidence type="ECO:0000256" key="2">
    <source>
        <dbReference type="ARBA" id="ARBA00022448"/>
    </source>
</evidence>
<dbReference type="GO" id="GO:0006890">
    <property type="term" value="P:retrograde vesicle-mediated transport, Golgi to endoplasmic reticulum"/>
    <property type="evidence" value="ECO:0007669"/>
    <property type="project" value="InterPro"/>
</dbReference>
<evidence type="ECO:0000256" key="9">
    <source>
        <dbReference type="ARBA" id="ARBA00037934"/>
    </source>
</evidence>
<feature type="coiled-coil region" evidence="10">
    <location>
        <begin position="27"/>
        <end position="54"/>
    </location>
</feature>
<evidence type="ECO:0000256" key="5">
    <source>
        <dbReference type="ARBA" id="ARBA00022892"/>
    </source>
</evidence>
<keyword evidence="6" id="KW-1133">Transmembrane helix</keyword>
<accession>A0A1R0GSB5</accession>
<dbReference type="PANTHER" id="PTHR12825:SF0">
    <property type="entry name" value="VESICLE TRANSPORT PROTEIN SEC20"/>
    <property type="match status" value="1"/>
</dbReference>
<reference evidence="12 13" key="1">
    <citation type="journal article" date="2016" name="Mol. Biol. Evol.">
        <title>Genome-Wide Survey of Gut Fungi (Harpellales) Reveals the First Horizontally Transferred Ubiquitin Gene from a Mosquito Host.</title>
        <authorList>
            <person name="Wang Y."/>
            <person name="White M.M."/>
            <person name="Kvist S."/>
            <person name="Moncalvo J.M."/>
        </authorList>
    </citation>
    <scope>NUCLEOTIDE SEQUENCE [LARGE SCALE GENOMIC DNA]</scope>
    <source>
        <strain evidence="12 13">ALG-7-W6</strain>
    </source>
</reference>
<evidence type="ECO:0000313" key="12">
    <source>
        <dbReference type="EMBL" id="OLY79791.1"/>
    </source>
</evidence>
<gene>
    <name evidence="12" type="ORF">AYI68_g6130</name>
</gene>
<keyword evidence="2" id="KW-0813">Transport</keyword>
<dbReference type="OrthoDB" id="46868at2759"/>
<dbReference type="InterPro" id="IPR005606">
    <property type="entry name" value="Sec20"/>
</dbReference>
<keyword evidence="13" id="KW-1185">Reference proteome</keyword>
<evidence type="ECO:0000256" key="8">
    <source>
        <dbReference type="ARBA" id="ARBA00023136"/>
    </source>
</evidence>
<evidence type="ECO:0000256" key="10">
    <source>
        <dbReference type="SAM" id="Coils"/>
    </source>
</evidence>
<keyword evidence="5" id="KW-0931">ER-Golgi transport</keyword>
<keyword evidence="7 10" id="KW-0175">Coiled coil</keyword>
<keyword evidence="8" id="KW-0472">Membrane</keyword>
<evidence type="ECO:0000313" key="13">
    <source>
        <dbReference type="Proteomes" id="UP000187455"/>
    </source>
</evidence>
<comment type="similarity">
    <text evidence="9">Belongs to the SEC20 family.</text>
</comment>
<dbReference type="PANTHER" id="PTHR12825">
    <property type="entry name" value="BNIP1-RELATED"/>
    <property type="match status" value="1"/>
</dbReference>
<feature type="domain" description="Sec20 C-terminal" evidence="11">
    <location>
        <begin position="135"/>
        <end position="224"/>
    </location>
</feature>
<evidence type="ECO:0000259" key="11">
    <source>
        <dbReference type="Pfam" id="PF03908"/>
    </source>
</evidence>
<keyword evidence="4" id="KW-0256">Endoplasmic reticulum</keyword>
<keyword evidence="3" id="KW-0812">Transmembrane</keyword>
<comment type="caution">
    <text evidence="12">The sequence shown here is derived from an EMBL/GenBank/DDBJ whole genome shotgun (WGS) entry which is preliminary data.</text>
</comment>
<evidence type="ECO:0000256" key="3">
    <source>
        <dbReference type="ARBA" id="ARBA00022692"/>
    </source>
</evidence>
<dbReference type="Pfam" id="PF03908">
    <property type="entry name" value="Sec20"/>
    <property type="match status" value="1"/>
</dbReference>
<evidence type="ECO:0000256" key="6">
    <source>
        <dbReference type="ARBA" id="ARBA00022989"/>
    </source>
</evidence>
<dbReference type="EMBL" id="LSSL01004092">
    <property type="protein sequence ID" value="OLY79791.1"/>
    <property type="molecule type" value="Genomic_DNA"/>
</dbReference>
<evidence type="ECO:0000256" key="1">
    <source>
        <dbReference type="ARBA" id="ARBA00004163"/>
    </source>
</evidence>